<evidence type="ECO:0000256" key="2">
    <source>
        <dbReference type="ARBA" id="ARBA00022737"/>
    </source>
</evidence>
<name>A0A5D3AX42_9TREE</name>
<dbReference type="CDD" id="cd04369">
    <property type="entry name" value="Bromodomain"/>
    <property type="match status" value="1"/>
</dbReference>
<accession>A0A5D3AX42</accession>
<keyword evidence="13" id="KW-1185">Reference proteome</keyword>
<evidence type="ECO:0008006" key="14">
    <source>
        <dbReference type="Google" id="ProtNLM"/>
    </source>
</evidence>
<keyword evidence="2" id="KW-0677">Repeat</keyword>
<evidence type="ECO:0000256" key="7">
    <source>
        <dbReference type="ARBA" id="ARBA00023242"/>
    </source>
</evidence>
<evidence type="ECO:0000256" key="8">
    <source>
        <dbReference type="PROSITE-ProRule" id="PRU00035"/>
    </source>
</evidence>
<feature type="region of interest" description="Disordered" evidence="9">
    <location>
        <begin position="128"/>
        <end position="214"/>
    </location>
</feature>
<feature type="domain" description="Bromo" evidence="10">
    <location>
        <begin position="34"/>
        <end position="104"/>
    </location>
</feature>
<dbReference type="SUPFAM" id="SSF47370">
    <property type="entry name" value="Bromodomain"/>
    <property type="match status" value="2"/>
</dbReference>
<evidence type="ECO:0000256" key="3">
    <source>
        <dbReference type="ARBA" id="ARBA00022853"/>
    </source>
</evidence>
<dbReference type="InterPro" id="IPR036427">
    <property type="entry name" value="Bromodomain-like_sf"/>
</dbReference>
<sequence length="843" mass="92913">MAPHPFPSNPTPMPHDQWRACTAILDAVYAAKAGSRKISTIFQSLPDKDDFPDYYAAIPEPECLDNIAAQLESQAYATPELFFKQLHLVFLNAKHYNEEGSQIYADATRLENQIHQDWVFAASSHTFSHTDPYHSSPVKPGRRPKRTSVTPAKSVTPAPSIPPVPLQTLSPIPEPSIAGSSRSPAFASLPNPPQSAQPSPRPALSSMSQPQTLQQAYTATPDVPMGPAKAALYAADQAVVAARDATLPRWSGPKEVLSGNPAPGGVPGSGWWGEDAPDYERTTGGPDQWPFRIRAVVGAIEGYKDASGQRLAEILDVLPEAPSNPYLSYEYPLSFAKIAATADAARYLTLKDFDMDMARLFEKARRWYHDGSPEYGQTLVLQRLYNALTAPYPIPLPPSGVPAPSVTQFASIPAGPGNARSLHEATQEMRAGASEDQVGYAITTFRVGTKDRIFTDEARHKGVPYRVGDYVHLINPDDPTRPIVGQIFKTFVPTKGQQTHHASVCWYYRPEQTVHQPDTMFYEREVFKTGQFCDHPVEDILERISVQFYVKYIRGRPREGEFYPGWPTCKYVCNSRFNHRDYNIVRIKNWNSCIPEELRQTDFMSIVPFERPIELRMLPSPFNLGVRGPGFFGDPKKILGGDIANDDDDDEEERPKRGRGRPPATPAATSYGGGMGVPGSARGTPVPQTYRAPVVSQQGHVPAPAPPVQAPPPPKPVVQPVKTFAGLLGGQQIVDQVAHKETLPQEVAKLFPQDVRGNVLWFSGAPIAPGAISIPQQQAHSLAYLEYLTKRRRGEDWVPSKKSRKVEENGVFPNGQDAGGDEWWAEGKSGEEVRAELENIVRG</sequence>
<keyword evidence="7" id="KW-0539">Nucleus</keyword>
<evidence type="ECO:0000256" key="6">
    <source>
        <dbReference type="ARBA" id="ARBA00023163"/>
    </source>
</evidence>
<keyword evidence="3" id="KW-0156">Chromatin regulator</keyword>
<dbReference type="PROSITE" id="PS50014">
    <property type="entry name" value="BROMODOMAIN_2"/>
    <property type="match status" value="1"/>
</dbReference>
<reference evidence="12 13" key="1">
    <citation type="submission" date="2017-05" db="EMBL/GenBank/DDBJ databases">
        <title>The Genome Sequence of Tsuchiyaea wingfieldii DSM 27421.</title>
        <authorList>
            <person name="Cuomo C."/>
            <person name="Passer A."/>
            <person name="Billmyre B."/>
            <person name="Heitman J."/>
        </authorList>
    </citation>
    <scope>NUCLEOTIDE SEQUENCE [LARGE SCALE GENOMIC DNA]</scope>
    <source>
        <strain evidence="12 13">DSM 27421</strain>
    </source>
</reference>
<dbReference type="GO" id="GO:0003682">
    <property type="term" value="F:chromatin binding"/>
    <property type="evidence" value="ECO:0007669"/>
    <property type="project" value="InterPro"/>
</dbReference>
<organism evidence="12 13">
    <name type="scientific">Cryptococcus floricola</name>
    <dbReference type="NCBI Taxonomy" id="2591691"/>
    <lineage>
        <taxon>Eukaryota</taxon>
        <taxon>Fungi</taxon>
        <taxon>Dikarya</taxon>
        <taxon>Basidiomycota</taxon>
        <taxon>Agaricomycotina</taxon>
        <taxon>Tremellomycetes</taxon>
        <taxon>Tremellales</taxon>
        <taxon>Cryptococcaceae</taxon>
        <taxon>Cryptococcus</taxon>
    </lineage>
</organism>
<dbReference type="EMBL" id="NIDF01000052">
    <property type="protein sequence ID" value="TYJ54811.1"/>
    <property type="molecule type" value="Genomic_DNA"/>
</dbReference>
<feature type="region of interest" description="Disordered" evidence="9">
    <location>
        <begin position="799"/>
        <end position="829"/>
    </location>
</feature>
<keyword evidence="5 8" id="KW-0103">Bromodomain</keyword>
<feature type="domain" description="BAH" evidence="11">
    <location>
        <begin position="463"/>
        <end position="588"/>
    </location>
</feature>
<dbReference type="PRINTS" id="PR00503">
    <property type="entry name" value="BROMODOMAIN"/>
</dbReference>
<evidence type="ECO:0000313" key="13">
    <source>
        <dbReference type="Proteomes" id="UP000322245"/>
    </source>
</evidence>
<evidence type="ECO:0000259" key="11">
    <source>
        <dbReference type="PROSITE" id="PS51038"/>
    </source>
</evidence>
<dbReference type="PANTHER" id="PTHR16062:SF21">
    <property type="entry name" value="CHROMATIN STRUCTURE-REMODELING COMPLEX SUBUNIT RSC1-RELATED"/>
    <property type="match status" value="1"/>
</dbReference>
<dbReference type="PANTHER" id="PTHR16062">
    <property type="entry name" value="SWI/SNF-RELATED"/>
    <property type="match status" value="1"/>
</dbReference>
<dbReference type="PROSITE" id="PS51038">
    <property type="entry name" value="BAH"/>
    <property type="match status" value="1"/>
</dbReference>
<dbReference type="Gene3D" id="2.30.30.490">
    <property type="match status" value="1"/>
</dbReference>
<keyword evidence="4" id="KW-0805">Transcription regulation</keyword>
<proteinExistence type="predicted"/>
<dbReference type="GO" id="GO:0016586">
    <property type="term" value="C:RSC-type complex"/>
    <property type="evidence" value="ECO:0007669"/>
    <property type="project" value="InterPro"/>
</dbReference>
<keyword evidence="6" id="KW-0804">Transcription</keyword>
<evidence type="ECO:0000256" key="5">
    <source>
        <dbReference type="ARBA" id="ARBA00023117"/>
    </source>
</evidence>
<dbReference type="InterPro" id="IPR037382">
    <property type="entry name" value="Rsc/polybromo"/>
</dbReference>
<dbReference type="Proteomes" id="UP000322245">
    <property type="component" value="Unassembled WGS sequence"/>
</dbReference>
<comment type="subcellular location">
    <subcellularLocation>
        <location evidence="1">Nucleus</location>
    </subcellularLocation>
</comment>
<comment type="caution">
    <text evidence="12">The sequence shown here is derived from an EMBL/GenBank/DDBJ whole genome shotgun (WGS) entry which is preliminary data.</text>
</comment>
<dbReference type="GO" id="GO:0006368">
    <property type="term" value="P:transcription elongation by RNA polymerase II"/>
    <property type="evidence" value="ECO:0007669"/>
    <property type="project" value="TreeGrafter"/>
</dbReference>
<evidence type="ECO:0000256" key="9">
    <source>
        <dbReference type="SAM" id="MobiDB-lite"/>
    </source>
</evidence>
<evidence type="ECO:0000259" key="10">
    <source>
        <dbReference type="PROSITE" id="PS50014"/>
    </source>
</evidence>
<dbReference type="InterPro" id="IPR001487">
    <property type="entry name" value="Bromodomain"/>
</dbReference>
<dbReference type="SMART" id="SM00297">
    <property type="entry name" value="BROMO"/>
    <property type="match status" value="1"/>
</dbReference>
<dbReference type="Gene3D" id="1.20.920.10">
    <property type="entry name" value="Bromodomain-like"/>
    <property type="match status" value="2"/>
</dbReference>
<protein>
    <recommendedName>
        <fullName evidence="14">BAH domain-containing protein</fullName>
    </recommendedName>
</protein>
<feature type="region of interest" description="Disordered" evidence="9">
    <location>
        <begin position="637"/>
        <end position="688"/>
    </location>
</feature>
<dbReference type="Pfam" id="PF01426">
    <property type="entry name" value="BAH"/>
    <property type="match status" value="1"/>
</dbReference>
<dbReference type="AlphaFoldDB" id="A0A5D3AX42"/>
<evidence type="ECO:0000313" key="12">
    <source>
        <dbReference type="EMBL" id="TYJ54811.1"/>
    </source>
</evidence>
<evidence type="ECO:0000256" key="1">
    <source>
        <dbReference type="ARBA" id="ARBA00004123"/>
    </source>
</evidence>
<dbReference type="GO" id="GO:0006338">
    <property type="term" value="P:chromatin remodeling"/>
    <property type="evidence" value="ECO:0007669"/>
    <property type="project" value="InterPro"/>
</dbReference>
<dbReference type="InterPro" id="IPR001025">
    <property type="entry name" value="BAH_dom"/>
</dbReference>
<evidence type="ECO:0000256" key="4">
    <source>
        <dbReference type="ARBA" id="ARBA00023015"/>
    </source>
</evidence>
<dbReference type="InterPro" id="IPR043151">
    <property type="entry name" value="BAH_sf"/>
</dbReference>
<gene>
    <name evidence="12" type="ORF">B9479_004482</name>
</gene>
<dbReference type="SMART" id="SM00439">
    <property type="entry name" value="BAH"/>
    <property type="match status" value="1"/>
</dbReference>
<dbReference type="Pfam" id="PF00439">
    <property type="entry name" value="Bromodomain"/>
    <property type="match status" value="1"/>
</dbReference>
<dbReference type="CDD" id="cd04717">
    <property type="entry name" value="BAH_polybromo"/>
    <property type="match status" value="1"/>
</dbReference>
<feature type="compositionally biased region" description="Pro residues" evidence="9">
    <location>
        <begin position="190"/>
        <end position="201"/>
    </location>
</feature>